<dbReference type="InterPro" id="IPR001387">
    <property type="entry name" value="Cro/C1-type_HTH"/>
</dbReference>
<evidence type="ECO:0000259" key="1">
    <source>
        <dbReference type="PROSITE" id="PS50943"/>
    </source>
</evidence>
<dbReference type="Pfam" id="PF01381">
    <property type="entry name" value="HTH_3"/>
    <property type="match status" value="1"/>
</dbReference>
<organism evidence="2 3">
    <name type="scientific">Candidatus Ordinivivax streblomastigis</name>
    <dbReference type="NCBI Taxonomy" id="2540710"/>
    <lineage>
        <taxon>Bacteria</taxon>
        <taxon>Pseudomonadati</taxon>
        <taxon>Bacteroidota</taxon>
        <taxon>Bacteroidia</taxon>
        <taxon>Bacteroidales</taxon>
        <taxon>Candidatus Ordinivivax</taxon>
    </lineage>
</organism>
<sequence>MDWTEMSNTAIIEELGKRIKEYRLKKRFTQQELANRAGISLFTVAHIEKGNPVSLSMLIPVLRVLRLLDNLEFLMPEIKISPVELLKLKGKMPKRIRMPKAKKQLTLDTVLNQNY</sequence>
<proteinExistence type="predicted"/>
<feature type="domain" description="HTH cro/C1-type" evidence="1">
    <location>
        <begin position="19"/>
        <end position="71"/>
    </location>
</feature>
<dbReference type="CDD" id="cd00093">
    <property type="entry name" value="HTH_XRE"/>
    <property type="match status" value="1"/>
</dbReference>
<evidence type="ECO:0000313" key="2">
    <source>
        <dbReference type="EMBL" id="KAA6303724.1"/>
    </source>
</evidence>
<gene>
    <name evidence="2" type="ORF">EZS26_000275</name>
</gene>
<evidence type="ECO:0000313" key="3">
    <source>
        <dbReference type="Proteomes" id="UP000324575"/>
    </source>
</evidence>
<dbReference type="InterPro" id="IPR010982">
    <property type="entry name" value="Lambda_DNA-bd_dom_sf"/>
</dbReference>
<protein>
    <recommendedName>
        <fullName evidence="1">HTH cro/C1-type domain-containing protein</fullName>
    </recommendedName>
</protein>
<dbReference type="SUPFAM" id="SSF47413">
    <property type="entry name" value="lambda repressor-like DNA-binding domains"/>
    <property type="match status" value="1"/>
</dbReference>
<dbReference type="Proteomes" id="UP000324575">
    <property type="component" value="Unassembled WGS sequence"/>
</dbReference>
<comment type="caution">
    <text evidence="2">The sequence shown here is derived from an EMBL/GenBank/DDBJ whole genome shotgun (WGS) entry which is preliminary data.</text>
</comment>
<dbReference type="GO" id="GO:0003677">
    <property type="term" value="F:DNA binding"/>
    <property type="evidence" value="ECO:0007669"/>
    <property type="project" value="InterPro"/>
</dbReference>
<reference evidence="2 3" key="1">
    <citation type="submission" date="2019-03" db="EMBL/GenBank/DDBJ databases">
        <title>Single cell metagenomics reveals metabolic interactions within the superorganism composed of flagellate Streblomastix strix and complex community of Bacteroidetes bacteria on its surface.</title>
        <authorList>
            <person name="Treitli S.C."/>
            <person name="Kolisko M."/>
            <person name="Husnik F."/>
            <person name="Keeling P."/>
            <person name="Hampl V."/>
        </authorList>
    </citation>
    <scope>NUCLEOTIDE SEQUENCE [LARGE SCALE GENOMIC DNA]</scope>
    <source>
        <strain evidence="2">St1</strain>
    </source>
</reference>
<dbReference type="Gene3D" id="1.10.260.40">
    <property type="entry name" value="lambda repressor-like DNA-binding domains"/>
    <property type="match status" value="1"/>
</dbReference>
<dbReference type="EMBL" id="SNRX01000001">
    <property type="protein sequence ID" value="KAA6303724.1"/>
    <property type="molecule type" value="Genomic_DNA"/>
</dbReference>
<dbReference type="SMART" id="SM00530">
    <property type="entry name" value="HTH_XRE"/>
    <property type="match status" value="1"/>
</dbReference>
<dbReference type="PROSITE" id="PS50943">
    <property type="entry name" value="HTH_CROC1"/>
    <property type="match status" value="1"/>
</dbReference>
<accession>A0A5M8P5U3</accession>
<dbReference type="AlphaFoldDB" id="A0A5M8P5U3"/>
<name>A0A5M8P5U3_9BACT</name>